<evidence type="ECO:0000256" key="1">
    <source>
        <dbReference type="ARBA" id="ARBA00022692"/>
    </source>
</evidence>
<sequence>MNLLSILLKIKSLIFLLLPLLSSNPPGRISAVSPLTSDGGPTYSLQIKSCDCSGLCSETIPINIHVSQQCQPGWKGVPKRIEYLPGSKATALAPKAFLDTCGRLVCNSSSLTTTVTLQTDHIGFGCDRETYSTQSQRTLCNADAGTYDLLPRPNAGEQWTKKLTSDNGNESDQIYQFDGVEDAVIVPEQFAPPNNLTSTFSISFWMKHRNIVGGDPEYIVCKSDSKEMNRHHYGLYVHNCRLVFVSRQETGDGFYPSMYRWKLRQVCDQEWHRYTINVEELQASLFIDGEAQIGPRVSEDWPLHHTTTPTSTTVGACFKGAQDKFANYFQGYLAGLSVLPGQIETPEVVSCMVRCKEGLSFNVGNLPVSVARINTARTNLTLSGELTEQFSSVLQQVGYINERTFPTQGRRPLTISTKASCNGVEIVIPDVSSYVMVLHPHEPTISITGSQATSQTVANLVAGIAPFKTITIVSIMTEQEEEELGADQQEVTGGDTPALITHNLDSCSALVKQGRLVDGETLTIAEDILTQHGLTVVNSENGIVIKGLATLKDYQNVLRQISYSQVASGKNQDRRLTLHCSELNGRFVSNDFDVRIGVLHQAMRALNKPSHVKQSVMFSHSNVRVHDKLKENSPKHITSKNAVSSTAMAIVVVLCVGFLLFMIVLGVFRIYSAHKANRAFDGQDMDWDDSALNITVNPMEGPIATGETDESSEDDDEDSLEDESSSSEEEEEEVCVEIKGTPLEWDDSTMKF</sequence>
<dbReference type="PANTHER" id="PTHR14139">
    <property type="entry name" value="CALSYNTENIN"/>
    <property type="match status" value="1"/>
</dbReference>
<keyword evidence="4" id="KW-0106">Calcium</keyword>
<dbReference type="Gene3D" id="2.60.120.200">
    <property type="match status" value="1"/>
</dbReference>
<keyword evidence="6 11" id="KW-1133">Transmembrane helix</keyword>
<keyword evidence="5" id="KW-0130">Cell adhesion</keyword>
<evidence type="ECO:0000256" key="2">
    <source>
        <dbReference type="ARBA" id="ARBA00022729"/>
    </source>
</evidence>
<dbReference type="OMA" id="HMVIQPQ"/>
<dbReference type="GO" id="GO:0009986">
    <property type="term" value="C:cell surface"/>
    <property type="evidence" value="ECO:0000318"/>
    <property type="project" value="GO_Central"/>
</dbReference>
<keyword evidence="7 11" id="KW-0472">Membrane</keyword>
<evidence type="ECO:0000256" key="9">
    <source>
        <dbReference type="ARBA" id="ARBA00046288"/>
    </source>
</evidence>
<evidence type="ECO:0000256" key="10">
    <source>
        <dbReference type="SAM" id="MobiDB-lite"/>
    </source>
</evidence>
<feature type="compositionally biased region" description="Acidic residues" evidence="10">
    <location>
        <begin position="707"/>
        <end position="735"/>
    </location>
</feature>
<dbReference type="GO" id="GO:0045211">
    <property type="term" value="C:postsynaptic membrane"/>
    <property type="evidence" value="ECO:0000318"/>
    <property type="project" value="GO_Central"/>
</dbReference>
<dbReference type="GO" id="GO:0050806">
    <property type="term" value="P:positive regulation of synaptic transmission"/>
    <property type="evidence" value="ECO:0000318"/>
    <property type="project" value="GO_Central"/>
</dbReference>
<reference evidence="15" key="1">
    <citation type="submission" date="2015-02" db="EMBL/GenBank/DDBJ databases">
        <title>Genome sequencing for Strongylocentrotus purpuratus.</title>
        <authorList>
            <person name="Murali S."/>
            <person name="Liu Y."/>
            <person name="Vee V."/>
            <person name="English A."/>
            <person name="Wang M."/>
            <person name="Skinner E."/>
            <person name="Han Y."/>
            <person name="Muzny D.M."/>
            <person name="Worley K.C."/>
            <person name="Gibbs R.A."/>
        </authorList>
    </citation>
    <scope>NUCLEOTIDE SEQUENCE</scope>
</reference>
<dbReference type="InterPro" id="IPR013320">
    <property type="entry name" value="ConA-like_dom_sf"/>
</dbReference>
<keyword evidence="15" id="KW-1185">Reference proteome</keyword>
<keyword evidence="8" id="KW-0325">Glycoprotein</keyword>
<evidence type="ECO:0000256" key="5">
    <source>
        <dbReference type="ARBA" id="ARBA00022889"/>
    </source>
</evidence>
<dbReference type="InterPro" id="IPR045588">
    <property type="entry name" value="CLSTN_C"/>
</dbReference>
<dbReference type="EnsemblMetazoa" id="XM_030979027">
    <property type="protein sequence ID" value="XP_030834887"/>
    <property type="gene ID" value="LOC115921539"/>
</dbReference>
<dbReference type="PANTHER" id="PTHR14139:SF2">
    <property type="entry name" value="CALSYNTENIN-1"/>
    <property type="match status" value="1"/>
</dbReference>
<name>A0A7M7SVT7_STRPU</name>
<dbReference type="FunCoup" id="A0A7M7SVT7">
    <property type="interactions" value="514"/>
</dbReference>
<dbReference type="GO" id="GO:0007155">
    <property type="term" value="P:cell adhesion"/>
    <property type="evidence" value="ECO:0007669"/>
    <property type="project" value="UniProtKB-KW"/>
</dbReference>
<dbReference type="GO" id="GO:0012505">
    <property type="term" value="C:endomembrane system"/>
    <property type="evidence" value="ECO:0007669"/>
    <property type="project" value="UniProtKB-SubCell"/>
</dbReference>
<dbReference type="Pfam" id="PF13385">
    <property type="entry name" value="Laminin_G_3"/>
    <property type="match status" value="1"/>
</dbReference>
<accession>A0A7M7SVT7</accession>
<dbReference type="OrthoDB" id="10012272at2759"/>
<evidence type="ECO:0000256" key="7">
    <source>
        <dbReference type="ARBA" id="ARBA00023136"/>
    </source>
</evidence>
<comment type="subcellular location">
    <subcellularLocation>
        <location evidence="9">Endomembrane system</location>
        <topology evidence="9">Single-pass type I membrane protein</topology>
    </subcellularLocation>
</comment>
<dbReference type="GeneID" id="115921539"/>
<evidence type="ECO:0000256" key="11">
    <source>
        <dbReference type="SAM" id="Phobius"/>
    </source>
</evidence>
<evidence type="ECO:0000256" key="12">
    <source>
        <dbReference type="SAM" id="SignalP"/>
    </source>
</evidence>
<feature type="chain" id="PRO_5029865043" description="Calsyntenin C-terminal domain-containing protein" evidence="12">
    <location>
        <begin position="24"/>
        <end position="752"/>
    </location>
</feature>
<evidence type="ECO:0000256" key="6">
    <source>
        <dbReference type="ARBA" id="ARBA00022989"/>
    </source>
</evidence>
<evidence type="ECO:0000259" key="13">
    <source>
        <dbReference type="Pfam" id="PF19699"/>
    </source>
</evidence>
<dbReference type="GO" id="GO:0051965">
    <property type="term" value="P:positive regulation of synapse assembly"/>
    <property type="evidence" value="ECO:0000318"/>
    <property type="project" value="GO_Central"/>
</dbReference>
<organism evidence="14 15">
    <name type="scientific">Strongylocentrotus purpuratus</name>
    <name type="common">Purple sea urchin</name>
    <dbReference type="NCBI Taxonomy" id="7668"/>
    <lineage>
        <taxon>Eukaryota</taxon>
        <taxon>Metazoa</taxon>
        <taxon>Echinodermata</taxon>
        <taxon>Eleutherozoa</taxon>
        <taxon>Echinozoa</taxon>
        <taxon>Echinoidea</taxon>
        <taxon>Euechinoidea</taxon>
        <taxon>Echinacea</taxon>
        <taxon>Camarodonta</taxon>
        <taxon>Echinidea</taxon>
        <taxon>Strongylocentrotidae</taxon>
        <taxon>Strongylocentrotus</taxon>
    </lineage>
</organism>
<feature type="domain" description="Calsyntenin C-terminal" evidence="13">
    <location>
        <begin position="372"/>
        <end position="700"/>
    </location>
</feature>
<feature type="transmembrane region" description="Helical" evidence="11">
    <location>
        <begin position="647"/>
        <end position="668"/>
    </location>
</feature>
<evidence type="ECO:0000313" key="15">
    <source>
        <dbReference type="Proteomes" id="UP000007110"/>
    </source>
</evidence>
<dbReference type="KEGG" id="spu:115921539"/>
<keyword evidence="1 11" id="KW-0812">Transmembrane</keyword>
<dbReference type="InParanoid" id="A0A7M7SVT7"/>
<evidence type="ECO:0000256" key="4">
    <source>
        <dbReference type="ARBA" id="ARBA00022837"/>
    </source>
</evidence>
<reference evidence="14" key="2">
    <citation type="submission" date="2021-01" db="UniProtKB">
        <authorList>
            <consortium name="EnsemblMetazoa"/>
        </authorList>
    </citation>
    <scope>IDENTIFICATION</scope>
</reference>
<dbReference type="RefSeq" id="XP_030834887.1">
    <property type="nucleotide sequence ID" value="XM_030979027.1"/>
</dbReference>
<feature type="signal peptide" evidence="12">
    <location>
        <begin position="1"/>
        <end position="23"/>
    </location>
</feature>
<dbReference type="Proteomes" id="UP000007110">
    <property type="component" value="Unassembled WGS sequence"/>
</dbReference>
<dbReference type="SUPFAM" id="SSF49899">
    <property type="entry name" value="Concanavalin A-like lectins/glucanases"/>
    <property type="match status" value="1"/>
</dbReference>
<evidence type="ECO:0000256" key="8">
    <source>
        <dbReference type="ARBA" id="ARBA00023180"/>
    </source>
</evidence>
<dbReference type="Pfam" id="PF19699">
    <property type="entry name" value="CLSTN_C"/>
    <property type="match status" value="1"/>
</dbReference>
<keyword evidence="2 12" id="KW-0732">Signal</keyword>
<protein>
    <recommendedName>
        <fullName evidence="13">Calsyntenin C-terminal domain-containing protein</fullName>
    </recommendedName>
</protein>
<dbReference type="AlphaFoldDB" id="A0A7M7SVT7"/>
<feature type="region of interest" description="Disordered" evidence="10">
    <location>
        <begin position="697"/>
        <end position="752"/>
    </location>
</feature>
<proteinExistence type="predicted"/>
<keyword evidence="3" id="KW-0677">Repeat</keyword>
<evidence type="ECO:0000313" key="14">
    <source>
        <dbReference type="EnsemblMetazoa" id="XP_030834887"/>
    </source>
</evidence>
<evidence type="ECO:0000256" key="3">
    <source>
        <dbReference type="ARBA" id="ARBA00022737"/>
    </source>
</evidence>